<feature type="domain" description="Rad26-like N-terminal" evidence="4">
    <location>
        <begin position="555"/>
        <end position="602"/>
    </location>
</feature>
<dbReference type="EMBL" id="FP929125">
    <property type="protein sequence ID" value="CBX94609.1"/>
    <property type="molecule type" value="Genomic_DNA"/>
</dbReference>
<name>E4ZTP9_LEPMJ</name>
<feature type="compositionally biased region" description="Basic and acidic residues" evidence="1">
    <location>
        <begin position="349"/>
        <end position="360"/>
    </location>
</feature>
<feature type="region of interest" description="Disordered" evidence="1">
    <location>
        <begin position="218"/>
        <end position="272"/>
    </location>
</feature>
<dbReference type="InterPro" id="IPR022093">
    <property type="entry name" value="Rad26-like_helical"/>
</dbReference>
<proteinExistence type="predicted"/>
<accession>E4ZTP9</accession>
<dbReference type="AlphaFoldDB" id="E4ZTP9"/>
<evidence type="ECO:0000313" key="5">
    <source>
        <dbReference type="EMBL" id="CBX94609.1"/>
    </source>
</evidence>
<dbReference type="GeneID" id="13287588"/>
<evidence type="ECO:0000259" key="2">
    <source>
        <dbReference type="Pfam" id="PF12331"/>
    </source>
</evidence>
<dbReference type="Pfam" id="PF21046">
    <property type="entry name" value="Rad26-like_C"/>
    <property type="match status" value="1"/>
</dbReference>
<evidence type="ECO:0000313" key="6">
    <source>
        <dbReference type="Proteomes" id="UP000002668"/>
    </source>
</evidence>
<organism evidence="6">
    <name type="scientific">Leptosphaeria maculans (strain JN3 / isolate v23.1.3 / race Av1-4-5-6-7-8)</name>
    <name type="common">Blackleg fungus</name>
    <name type="synonym">Phoma lingam</name>
    <dbReference type="NCBI Taxonomy" id="985895"/>
    <lineage>
        <taxon>Eukaryota</taxon>
        <taxon>Fungi</taxon>
        <taxon>Dikarya</taxon>
        <taxon>Ascomycota</taxon>
        <taxon>Pezizomycotina</taxon>
        <taxon>Dothideomycetes</taxon>
        <taxon>Pleosporomycetidae</taxon>
        <taxon>Pleosporales</taxon>
        <taxon>Pleosporineae</taxon>
        <taxon>Leptosphaeriaceae</taxon>
        <taxon>Plenodomus</taxon>
        <taxon>Plenodomus lingam/Leptosphaeria maculans species complex</taxon>
    </lineage>
</organism>
<feature type="region of interest" description="Disordered" evidence="1">
    <location>
        <begin position="440"/>
        <end position="523"/>
    </location>
</feature>
<feature type="domain" description="Rad26-like helical repeats" evidence="2">
    <location>
        <begin position="661"/>
        <end position="888"/>
    </location>
</feature>
<dbReference type="Pfam" id="PF12331">
    <property type="entry name" value="Rad26-like_helical_rpts"/>
    <property type="match status" value="1"/>
</dbReference>
<dbReference type="eggNOG" id="ENOG502RZ1G">
    <property type="taxonomic scope" value="Eukaryota"/>
</dbReference>
<dbReference type="InterPro" id="IPR048380">
    <property type="entry name" value="Rad26-like_N"/>
</dbReference>
<keyword evidence="6" id="KW-1185">Reference proteome</keyword>
<evidence type="ECO:0000259" key="3">
    <source>
        <dbReference type="Pfam" id="PF21046"/>
    </source>
</evidence>
<feature type="region of interest" description="Disordered" evidence="1">
    <location>
        <begin position="349"/>
        <end position="375"/>
    </location>
</feature>
<feature type="region of interest" description="Disordered" evidence="1">
    <location>
        <begin position="118"/>
        <end position="141"/>
    </location>
</feature>
<feature type="region of interest" description="Disordered" evidence="1">
    <location>
        <begin position="33"/>
        <end position="64"/>
    </location>
</feature>
<dbReference type="OMA" id="EMAHEML"/>
<dbReference type="STRING" id="985895.E4ZTP9"/>
<dbReference type="Pfam" id="PF21048">
    <property type="entry name" value="Rad26-like_N"/>
    <property type="match status" value="1"/>
</dbReference>
<evidence type="ECO:0000259" key="4">
    <source>
        <dbReference type="Pfam" id="PF21048"/>
    </source>
</evidence>
<feature type="compositionally biased region" description="Polar residues" evidence="1">
    <location>
        <begin position="118"/>
        <end position="129"/>
    </location>
</feature>
<reference evidence="6" key="1">
    <citation type="journal article" date="2011" name="Nat. Commun.">
        <title>Effector diversification within compartments of the Leptosphaeria maculans genome affected by Repeat-Induced Point mutations.</title>
        <authorList>
            <person name="Rouxel T."/>
            <person name="Grandaubert J."/>
            <person name="Hane J.K."/>
            <person name="Hoede C."/>
            <person name="van de Wouw A.P."/>
            <person name="Couloux A."/>
            <person name="Dominguez V."/>
            <person name="Anthouard V."/>
            <person name="Bally P."/>
            <person name="Bourras S."/>
            <person name="Cozijnsen A.J."/>
            <person name="Ciuffetti L.M."/>
            <person name="Degrave A."/>
            <person name="Dilmaghani A."/>
            <person name="Duret L."/>
            <person name="Fudal I."/>
            <person name="Goodwin S.B."/>
            <person name="Gout L."/>
            <person name="Glaser N."/>
            <person name="Linglin J."/>
            <person name="Kema G.H.J."/>
            <person name="Lapalu N."/>
            <person name="Lawrence C.B."/>
            <person name="May K."/>
            <person name="Meyer M."/>
            <person name="Ollivier B."/>
            <person name="Poulain J."/>
            <person name="Schoch C.L."/>
            <person name="Simon A."/>
            <person name="Spatafora J.W."/>
            <person name="Stachowiak A."/>
            <person name="Turgeon B.G."/>
            <person name="Tyler B.M."/>
            <person name="Vincent D."/>
            <person name="Weissenbach J."/>
            <person name="Amselem J."/>
            <person name="Quesneville H."/>
            <person name="Oliver R.P."/>
            <person name="Wincker P."/>
            <person name="Balesdent M.-H."/>
            <person name="Howlett B.J."/>
        </authorList>
    </citation>
    <scope>NUCLEOTIDE SEQUENCE [LARGE SCALE GENOMIC DNA]</scope>
    <source>
        <strain evidence="6">JN3 / isolate v23.1.3 / race Av1-4-5-6-7-8</strain>
    </source>
</reference>
<evidence type="ECO:0000256" key="1">
    <source>
        <dbReference type="SAM" id="MobiDB-lite"/>
    </source>
</evidence>
<dbReference type="Proteomes" id="UP000002668">
    <property type="component" value="Genome"/>
</dbReference>
<dbReference type="OrthoDB" id="5245063at2759"/>
<dbReference type="InterPro" id="IPR048379">
    <property type="entry name" value="Rad26-like_C"/>
</dbReference>
<sequence length="964" mass="108067">MLAVEEAWLGSRIHNERAALGRTKHAVIRVRLTDRQQDAKSGTGHSNKPGASPKSRAQHSKPFEGFPRFPFGRLPLRLLRTNIICPEKYYTEYCTVARYHDHYSATLTVFYLSSTSGQQDATRHSQPQPATARPPNKRLSRQDFATTHKTPSYSYSHSHTPQHTLLEHARGRESLALANGAPAMNTDDDDDFDFSDHDLDDLPANTLLHLEANAIRATQHQAQQHHEDDQHHEHHRQHALQSRSNARPESDYGLDDGDIVINLGDTTAPPPPASPWVAAPQETPSQLECANQRKYHNLYLDPYAEHAHDQLNDPYQDQYNDAGRTELPYRSQADPNQLLQRIKKLEQEKAREKRDAEELKNQLQTKSGEADTLRRRHDAEARRFERQMADQQHAHSTELARLRAEMEKLRRETESVKTDNMFNQHEARELDMARRTAKAMVTRSKPSAAVTISPVGTPKRAPKTRGPFGDGFDDDDVIMASPSKQRERQKTTTPKQIGKRKRQVTDQSPIPLPALQLSQSRSRPTEIVSELVSDEGTIDVSLLENFRRDDRRFTLLHQLLSHPSTNGSDRILEALTQYALPSQPTKKLSSLIYDALANAKVPDVHGLALHICNAFLDLWKRCQSEKYYAPTSLILDTLHFVLACEPIETAVQLADRAVPLIIAFVDLVADPISKAAKGGDKAVATLYSSAQQDIASQIDVLDCLELLYLIATSCASSSEREHLMRFWQSIPSTFACMLLVKEQPPSQITFMLRILSTSALDDTLGPITTSESVHETQVSIEDALLNRLTNLFTETPRVIPGPSSASTPPAEVSEEDIWDLRLLVLSVLTQFSISTYGSSRLAQNRLCIGRLIKYLDYCITTLYTQPLSPTQVHKVNSINATMRLIYHIATSNTDFDIKSKLVNTLGGQHAYLVALTRLAFSEGLVLEHGIEDEVVNMAHDILDEGLSLEEGDAFGKVYSSGNTV</sequence>
<gene>
    <name evidence="5" type="ORF">LEMA_P116120.1</name>
</gene>
<feature type="domain" description="Rad26-like C-terminal" evidence="3">
    <location>
        <begin position="895"/>
        <end position="957"/>
    </location>
</feature>
<dbReference type="VEuPathDB" id="FungiDB:LEMA_P116120.1"/>
<dbReference type="InParanoid" id="E4ZTP9"/>
<protein>
    <submittedName>
        <fullName evidence="5">Predicted protein</fullName>
    </submittedName>
</protein>
<dbReference type="HOGENOM" id="CLU_013058_0_0_1"/>